<dbReference type="FunFam" id="3.40.50.980:FF:000001">
    <property type="entry name" value="Non-ribosomal peptide synthetase"/>
    <property type="match status" value="1"/>
</dbReference>
<dbReference type="InterPro" id="IPR025110">
    <property type="entry name" value="AMP-bd_C"/>
</dbReference>
<dbReference type="InterPro" id="IPR042099">
    <property type="entry name" value="ANL_N_sf"/>
</dbReference>
<dbReference type="InterPro" id="IPR010912">
    <property type="entry name" value="SPOC_met"/>
</dbReference>
<dbReference type="PROSITE" id="PS50917">
    <property type="entry name" value="SPOC"/>
    <property type="match status" value="1"/>
</dbReference>
<dbReference type="CDD" id="cd19531">
    <property type="entry name" value="LCL_NRPS-like"/>
    <property type="match status" value="2"/>
</dbReference>
<sequence>MEDTLKLLKHLADLGVDVSLKDDNLKLRGVKGSLTDELGRAVREHKSDIVEYLKLTELQLTASQKVRVAKQTGTERTFPLGFPQQRLWFLEQLHGPGPAYTIPGVIDIGSSFDIPYAESAFRTIIARHRILRTVYKQAEGSHDAIQEVLDTFDFRLTKYDLSRVDAADQHRKVTEYIALFSKDKFDISRDLVIRASYVSLSDTTGILLYNIHHIAVDGWSIHLLEKEFLYIYDRLISGEPIELEPPQIEYTDFAVYQRQWLDSADKQAQLEYWQKKLVGMPVAHNFPLDFNRPKKQSYQGESKAFTLLPELTEQIRAFLKTCNVTLFMFLHAAFSLLLSRYSDSRDIIIGVPVANRLQRELEDVIGFFANTLVLRTDCDTDISFLSYLQQVKQTNLDAQAHQDLPFEYLVEQLNPARSEAHTPLFQIMMTLNNNEVVGSEYNFPEYSSRHLLPKVSKFDLTLHGFETVENLSLVFEYNTSLFTRETVDRLSEHFIALLNNICQQPELPMYRLSIFTEAERALLAPDMNNSPDSTGGYVHTLLEERAKLTPQSIAISFGEFRLTYAEFNERANQAADLLMRLGVSPGDYVGLCMERSIELMISLTAILKCKAVYVPLDVSLPTKRLQFIIENSAIRLLVTQQKQTEMQQYAKAEGARVVCMDAPETHVELTQCNTTNPLFDDNSPDTGQLFVMYTSGSTGEPKGVVQTHRMMNNLVHAQARQFNVTAPLTTLQFAPVTFDASIHELVTCWLTGGKLVMISEQQKKDLPSLHKLLASQQIERIFIPPSVLNVVAESHQLDTGSLPSLQEIFASGEALVLSEPLAQFLTSHSVCRLFNYYGPTETHVVTGGQVVDYQAGAAPSIGRPLINVCCRVLDSHLGEVPFGAIGELYVSGPCLADGYLNRPKLTDERFVKNPAQPDELMYKTGDLVRWLLDGQLEFIGREDHQIKLRGFRIERREIEHHLCMHPKVSKAVVRAMGEGESKRLFAYITVPQCDVSDKDTEAQIRQVLVNNLPYYMVPDKVIMIEQFPLSHNGKIDLDQLPNPFDGTLENDRGHKTAFENRLSELWGRLLKCDAETIIPQSNFFSLGGHSLLAARMVSHVWAEFNKDLTLSEVFENPTLQRIAALIESREMKRILPPVEKLAYTPDWHPLSYAQARIWFIYSMDPSSTEYNLSGALRVSGIFRCDFAQAVLTDIIRKHAPLRSIYKKAIDGNGLQQFREEFEFTLRQQDVSQLPFDQQNAAVRELLQAEKGYQFDLYNDLPFRVLFLRTAENEGILCYTAHHIVVDGWSLNILANEFVKRYEDLLARISIPQEQLAISYADYVAWQRQWLNDSQLEKQLAHWHNYLDNIPTVHKLPLDHARSHAHRKQGNYHQQTLQHDIFRRLENVCQAQNVTLFMCLQAVFAVHLSRWSDEFDIVMGAPIAGRTDQALESMIGLFLNTIVFRTKLDDNPNFLELLARTRADHILASENSDVPFELLVERINPQRSTLHSPVFQIMINMNNTESSIMPFSGLDFSQMEEMYQVDNKYDITLYIQEVDSEQGKTLNFNWVYDASIFDAQTMVTMSGEFIHLLDRLLCLPHIAVLEHYWLNAGGLPSVGYLTNSEEWDLVHRFESIACSTPQQIALEDGVNTLSYQELNMWVNQTARYLTNVYSVSAGHRIAVGMERTVGRVVVILALFKLGAVYVPLSKEFPLDRSLMMISDAEVKLTLTDKVSLSWLRIEAVPVPVLVMDGNQAIQGVRQEDDTNIPLPTLEANSPSHIIFTSGSTGRPKGVLGNRGALNGRIGWMLDRFTYATDEVACHITSMAFIRGLWELMVPLCGGVKLSLCSRDLILDSGLMCETLQDSGITRIVTSPSYMHTLCDALHKQGQTLERLKYWFVSGEALPLDYIRQAKKVCPNTQFFNLYGSTEVMSDVLYYQVDETDNGAYAPLGKPISGTRVAVLGRNNLVVPPGVVGEIVVTGECVSLGYLGPLAATLNESKFTLLDDSRSYRTGDYGLVSSNGNILYVGRKDDELKVIGYRVNLSEVEHYIRRCDAIHSVAVCPSDADPSTCQLVAYLVLVQDYPVEGDEVKHTVQQIRLEIARYLPDYMLPADYLIVEQLPLKANGKVDKHALSTLAAMRVDNTYVEAVTELEKAVVRVWKEVLGLELVSVDANFFAIGGHSLAAMRIIDRLDRDLGLKISPMQLFDNPTVAQFCQFLEVAS</sequence>
<evidence type="ECO:0000256" key="1">
    <source>
        <dbReference type="ARBA" id="ARBA00001957"/>
    </source>
</evidence>
<organism evidence="6 7">
    <name type="scientific">Photorhabdus khanii</name>
    <dbReference type="NCBI Taxonomy" id="1004150"/>
    <lineage>
        <taxon>Bacteria</taxon>
        <taxon>Pseudomonadati</taxon>
        <taxon>Pseudomonadota</taxon>
        <taxon>Gammaproteobacteria</taxon>
        <taxon>Enterobacterales</taxon>
        <taxon>Morganellaceae</taxon>
        <taxon>Photorhabdus</taxon>
    </lineage>
</organism>
<dbReference type="InterPro" id="IPR020845">
    <property type="entry name" value="AMP-binding_CS"/>
</dbReference>
<feature type="domain" description="Carrier" evidence="4">
    <location>
        <begin position="2127"/>
        <end position="2202"/>
    </location>
</feature>
<dbReference type="Pfam" id="PF13193">
    <property type="entry name" value="AMP-binding_C"/>
    <property type="match status" value="2"/>
</dbReference>
<dbReference type="SUPFAM" id="SSF52777">
    <property type="entry name" value="CoA-dependent acyltransferases"/>
    <property type="match status" value="4"/>
</dbReference>
<dbReference type="NCBIfam" id="TIGR01733">
    <property type="entry name" value="AA-adenyl-dom"/>
    <property type="match status" value="1"/>
</dbReference>
<dbReference type="Gene3D" id="3.40.50.12780">
    <property type="entry name" value="N-terminal domain of ligase-like"/>
    <property type="match status" value="1"/>
</dbReference>
<dbReference type="NCBIfam" id="NF003417">
    <property type="entry name" value="PRK04813.1"/>
    <property type="match status" value="2"/>
</dbReference>
<dbReference type="InterPro" id="IPR006162">
    <property type="entry name" value="Ppantetheine_attach_site"/>
</dbReference>
<dbReference type="SUPFAM" id="SSF47336">
    <property type="entry name" value="ACP-like"/>
    <property type="match status" value="2"/>
</dbReference>
<dbReference type="GO" id="GO:0005737">
    <property type="term" value="C:cytoplasm"/>
    <property type="evidence" value="ECO:0007669"/>
    <property type="project" value="TreeGrafter"/>
</dbReference>
<name>A0A7C9GKL1_9GAMM</name>
<proteinExistence type="predicted"/>
<evidence type="ECO:0000313" key="6">
    <source>
        <dbReference type="EMBL" id="MQL46710.1"/>
    </source>
</evidence>
<dbReference type="CDD" id="cd05930">
    <property type="entry name" value="A_NRPS"/>
    <property type="match status" value="1"/>
</dbReference>
<dbReference type="InterPro" id="IPR045851">
    <property type="entry name" value="AMP-bd_C_sf"/>
</dbReference>
<dbReference type="InterPro" id="IPR041464">
    <property type="entry name" value="TubC_N"/>
</dbReference>
<dbReference type="Gene3D" id="3.40.50.980">
    <property type="match status" value="2"/>
</dbReference>
<dbReference type="PROSITE" id="PS00455">
    <property type="entry name" value="AMP_BINDING"/>
    <property type="match status" value="2"/>
</dbReference>
<dbReference type="PANTHER" id="PTHR45527">
    <property type="entry name" value="NONRIBOSOMAL PEPTIDE SYNTHETASE"/>
    <property type="match status" value="1"/>
</dbReference>
<dbReference type="RefSeq" id="WP_152961720.1">
    <property type="nucleotide sequence ID" value="NZ_CAWOZU010000011.1"/>
</dbReference>
<dbReference type="EMBL" id="WHZZ01000001">
    <property type="protein sequence ID" value="MQL46710.1"/>
    <property type="molecule type" value="Genomic_DNA"/>
</dbReference>
<reference evidence="6 7" key="1">
    <citation type="journal article" date="2019" name="Nature">
        <title>A new antibiotic selectively kills Gram-negative pathogens.</title>
        <authorList>
            <person name="Imai Y."/>
            <person name="Meyer K.J."/>
            <person name="Iinishi A."/>
            <person name="Favre-Godal Q."/>
            <person name="Green R."/>
            <person name="Manuse S."/>
            <person name="Caboni M."/>
            <person name="Mori M."/>
            <person name="Niles S."/>
            <person name="Ghiglieri M."/>
            <person name="Honrao C."/>
            <person name="Ma X."/>
            <person name="Guo J.J."/>
            <person name="Makriyannis A."/>
            <person name="Linares-Otoya L."/>
            <person name="Boehringer N."/>
            <person name="Wuisan Z.G."/>
            <person name="Kaur H."/>
            <person name="Wu R."/>
            <person name="Mateus A."/>
            <person name="Typas A."/>
            <person name="Savitski M.M."/>
            <person name="Espinoza J.L."/>
            <person name="O'Rourke A."/>
            <person name="Nelson K.E."/>
            <person name="Hiller S."/>
            <person name="Noinaj N."/>
            <person name="Schaeberle T.F."/>
            <person name="D'Onofrio A."/>
            <person name="Lewis K."/>
        </authorList>
    </citation>
    <scope>NUCLEOTIDE SEQUENCE [LARGE SCALE GENOMIC DNA]</scope>
    <source>
        <strain evidence="6 7">HGB 1456</strain>
    </source>
</reference>
<feature type="domain" description="SPOC" evidence="5">
    <location>
        <begin position="2129"/>
        <end position="2202"/>
    </location>
</feature>
<dbReference type="InterPro" id="IPR001242">
    <property type="entry name" value="Condensation_dom"/>
</dbReference>
<evidence type="ECO:0000313" key="7">
    <source>
        <dbReference type="Proteomes" id="UP000481739"/>
    </source>
</evidence>
<dbReference type="Pfam" id="PF18563">
    <property type="entry name" value="TubC_N"/>
    <property type="match status" value="1"/>
</dbReference>
<dbReference type="SUPFAM" id="SSF56801">
    <property type="entry name" value="Acetyl-CoA synthetase-like"/>
    <property type="match status" value="2"/>
</dbReference>
<dbReference type="GO" id="GO:0031177">
    <property type="term" value="F:phosphopantetheine binding"/>
    <property type="evidence" value="ECO:0007669"/>
    <property type="project" value="InterPro"/>
</dbReference>
<comment type="caution">
    <text evidence="6">The sequence shown here is derived from an EMBL/GenBank/DDBJ whole genome shotgun (WGS) entry which is preliminary data.</text>
</comment>
<keyword evidence="2" id="KW-0596">Phosphopantetheine</keyword>
<dbReference type="Gene3D" id="3.30.559.30">
    <property type="entry name" value="Nonribosomal peptide synthetase, condensation domain"/>
    <property type="match status" value="2"/>
</dbReference>
<dbReference type="InterPro" id="IPR009081">
    <property type="entry name" value="PP-bd_ACP"/>
</dbReference>
<comment type="cofactor">
    <cofactor evidence="1">
        <name>pantetheine 4'-phosphate</name>
        <dbReference type="ChEBI" id="CHEBI:47942"/>
    </cofactor>
</comment>
<evidence type="ECO:0000259" key="5">
    <source>
        <dbReference type="PROSITE" id="PS50917"/>
    </source>
</evidence>
<dbReference type="InterPro" id="IPR023213">
    <property type="entry name" value="CAT-like_dom_sf"/>
</dbReference>
<evidence type="ECO:0000256" key="2">
    <source>
        <dbReference type="ARBA" id="ARBA00022450"/>
    </source>
</evidence>
<dbReference type="GO" id="GO:0044550">
    <property type="term" value="P:secondary metabolite biosynthetic process"/>
    <property type="evidence" value="ECO:0007669"/>
    <property type="project" value="TreeGrafter"/>
</dbReference>
<dbReference type="PANTHER" id="PTHR45527:SF1">
    <property type="entry name" value="FATTY ACID SYNTHASE"/>
    <property type="match status" value="1"/>
</dbReference>
<dbReference type="InterPro" id="IPR044894">
    <property type="entry name" value="TubC_N_sf"/>
</dbReference>
<evidence type="ECO:0000259" key="4">
    <source>
        <dbReference type="PROSITE" id="PS50075"/>
    </source>
</evidence>
<accession>A0A7C9GKL1</accession>
<dbReference type="Proteomes" id="UP000481739">
    <property type="component" value="Unassembled WGS sequence"/>
</dbReference>
<dbReference type="Pfam" id="PF00501">
    <property type="entry name" value="AMP-binding"/>
    <property type="match status" value="2"/>
</dbReference>
<dbReference type="InterPro" id="IPR020806">
    <property type="entry name" value="PKS_PP-bd"/>
</dbReference>
<dbReference type="Gene3D" id="3.30.559.10">
    <property type="entry name" value="Chloramphenicol acetyltransferase-like domain"/>
    <property type="match status" value="2"/>
</dbReference>
<dbReference type="SMART" id="SM00823">
    <property type="entry name" value="PKS_PP"/>
    <property type="match status" value="2"/>
</dbReference>
<dbReference type="Pfam" id="PF00550">
    <property type="entry name" value="PP-binding"/>
    <property type="match status" value="2"/>
</dbReference>
<protein>
    <submittedName>
        <fullName evidence="6">Amino acid adenylation domain-containing protein</fullName>
    </submittedName>
</protein>
<evidence type="ECO:0000256" key="3">
    <source>
        <dbReference type="ARBA" id="ARBA00022553"/>
    </source>
</evidence>
<dbReference type="GO" id="GO:0043041">
    <property type="term" value="P:amino acid activation for nonribosomal peptide biosynthetic process"/>
    <property type="evidence" value="ECO:0007669"/>
    <property type="project" value="TreeGrafter"/>
</dbReference>
<feature type="domain" description="Carrier" evidence="4">
    <location>
        <begin position="1056"/>
        <end position="1130"/>
    </location>
</feature>
<dbReference type="GO" id="GO:0003824">
    <property type="term" value="F:catalytic activity"/>
    <property type="evidence" value="ECO:0007669"/>
    <property type="project" value="InterPro"/>
</dbReference>
<dbReference type="InterPro" id="IPR010071">
    <property type="entry name" value="AA_adenyl_dom"/>
</dbReference>
<dbReference type="Gene3D" id="3.30.300.30">
    <property type="match status" value="2"/>
</dbReference>
<dbReference type="Pfam" id="PF00668">
    <property type="entry name" value="Condensation"/>
    <property type="match status" value="2"/>
</dbReference>
<keyword evidence="3" id="KW-0597">Phosphoprotein</keyword>
<dbReference type="InterPro" id="IPR036736">
    <property type="entry name" value="ACP-like_sf"/>
</dbReference>
<dbReference type="Gene3D" id="2.30.38.10">
    <property type="entry name" value="Luciferase, Domain 3"/>
    <property type="match status" value="1"/>
</dbReference>
<dbReference type="FunFam" id="1.10.1200.10:FF:000005">
    <property type="entry name" value="Nonribosomal peptide synthetase 1"/>
    <property type="match status" value="1"/>
</dbReference>
<dbReference type="InterPro" id="IPR000873">
    <property type="entry name" value="AMP-dep_synth/lig_dom"/>
</dbReference>
<dbReference type="PROSITE" id="PS50075">
    <property type="entry name" value="CARRIER"/>
    <property type="match status" value="2"/>
</dbReference>
<dbReference type="PROSITE" id="PS00012">
    <property type="entry name" value="PHOSPHOPANTETHEINE"/>
    <property type="match status" value="2"/>
</dbReference>
<dbReference type="Gene3D" id="1.10.10.1830">
    <property type="entry name" value="Non-ribosomal peptide synthase, adenylation domain"/>
    <property type="match status" value="1"/>
</dbReference>
<dbReference type="Gene3D" id="1.10.1200.10">
    <property type="entry name" value="ACP-like"/>
    <property type="match status" value="2"/>
</dbReference>
<gene>
    <name evidence="6" type="ORF">GEA64_01355</name>
</gene>